<dbReference type="InterPro" id="IPR013149">
    <property type="entry name" value="ADH-like_C"/>
</dbReference>
<evidence type="ECO:0000313" key="5">
    <source>
        <dbReference type="Proteomes" id="UP000245488"/>
    </source>
</evidence>
<protein>
    <submittedName>
        <fullName evidence="4">Galactitol-1-phosphate 5-dehydrogenase</fullName>
    </submittedName>
</protein>
<dbReference type="SUPFAM" id="SSF51735">
    <property type="entry name" value="NAD(P)-binding Rossmann-fold domains"/>
    <property type="match status" value="1"/>
</dbReference>
<dbReference type="Proteomes" id="UP000245488">
    <property type="component" value="Chromosome"/>
</dbReference>
<feature type="domain" description="Alcohol dehydrogenase-like N-terminal" evidence="3">
    <location>
        <begin position="24"/>
        <end position="129"/>
    </location>
</feature>
<gene>
    <name evidence="4" type="ORF">CPT75_20180</name>
</gene>
<accession>A0A317G7T3</accession>
<dbReference type="PANTHER" id="PTHR43401:SF2">
    <property type="entry name" value="L-THREONINE 3-DEHYDROGENASE"/>
    <property type="match status" value="1"/>
</dbReference>
<evidence type="ECO:0000313" key="4">
    <source>
        <dbReference type="EMBL" id="PWT29251.1"/>
    </source>
</evidence>
<dbReference type="Gene3D" id="3.90.180.10">
    <property type="entry name" value="Medium-chain alcohol dehydrogenases, catalytic domain"/>
    <property type="match status" value="1"/>
</dbReference>
<dbReference type="EMBL" id="NXNG01000001">
    <property type="protein sequence ID" value="PWT29251.1"/>
    <property type="molecule type" value="Genomic_DNA"/>
</dbReference>
<dbReference type="PANTHER" id="PTHR43401">
    <property type="entry name" value="L-THREONINE 3-DEHYDROGENASE"/>
    <property type="match status" value="1"/>
</dbReference>
<comment type="caution">
    <text evidence="4">The sequence shown here is derived from an EMBL/GenBank/DDBJ whole genome shotgun (WGS) entry which is preliminary data.</text>
</comment>
<name>A0A317G7T3_BUTFI</name>
<keyword evidence="5" id="KW-1185">Reference proteome</keyword>
<dbReference type="SUPFAM" id="SSF50129">
    <property type="entry name" value="GroES-like"/>
    <property type="match status" value="1"/>
</dbReference>
<dbReference type="AlphaFoldDB" id="A0A317G7T3"/>
<dbReference type="InterPro" id="IPR011032">
    <property type="entry name" value="GroES-like_sf"/>
</dbReference>
<keyword evidence="1" id="KW-0560">Oxidoreductase</keyword>
<evidence type="ECO:0000259" key="3">
    <source>
        <dbReference type="Pfam" id="PF08240"/>
    </source>
</evidence>
<evidence type="ECO:0000256" key="1">
    <source>
        <dbReference type="ARBA" id="ARBA00023002"/>
    </source>
</evidence>
<dbReference type="Pfam" id="PF00107">
    <property type="entry name" value="ADH_zinc_N"/>
    <property type="match status" value="1"/>
</dbReference>
<sequence length="378" mass="42112">MKAQVLYEIGNLQYSDIKMPDIKEDEALVKVSACGICGSDIPRVFKTGAHNMPLVPGHEMAGVVERCESRPDLVGKRVGIFPLIPCKKCPQCLARNYEMCENYDYLGSRSDGGYAEYVKVPVWNLLPIPNEVENDDAAMLEPMCVAVHALRLMNLIRVDGNTDCDGDAVFGSCDDIKYKNIAICGLGTIGLLVALFLKDAGYQNVFCIGNKDIQRKKLLDMGYEPGQIIDIRDVDAVAELQKRTGGQGVDVYFECIGRSANYEQAVSCAAPFGQIMLVGNPSSDMGLSREIYWKILRNQLTLRGTWNSSFYGIDGEGDDWRYALDRLVVWSKLRAEGKSIMLPHDLITHRFSLKDMNLGLDIMRTKSEEYVKVMVGFS</sequence>
<dbReference type="Pfam" id="PF08240">
    <property type="entry name" value="ADH_N"/>
    <property type="match status" value="1"/>
</dbReference>
<dbReference type="CDD" id="cd08236">
    <property type="entry name" value="sugar_DH"/>
    <property type="match status" value="1"/>
</dbReference>
<proteinExistence type="predicted"/>
<evidence type="ECO:0000259" key="2">
    <source>
        <dbReference type="Pfam" id="PF00107"/>
    </source>
</evidence>
<feature type="domain" description="Alcohol dehydrogenase-like C-terminal" evidence="2">
    <location>
        <begin position="189"/>
        <end position="324"/>
    </location>
</feature>
<reference evidence="4 5" key="1">
    <citation type="submission" date="2017-09" db="EMBL/GenBank/DDBJ databases">
        <title>High-quality draft genome sequence of Butyrivibrio fibrisolvens INBov1, isolated from cow rumen.</title>
        <authorList>
            <person name="Rodriguez Hernaez J."/>
            <person name="Rivarola M."/>
            <person name="Paniego N."/>
            <person name="Cravero S."/>
            <person name="Ceron Cucchi M."/>
            <person name="Martinez M.C."/>
        </authorList>
    </citation>
    <scope>NUCLEOTIDE SEQUENCE [LARGE SCALE GENOMIC DNA]</scope>
    <source>
        <strain evidence="4 5">INBov1</strain>
    </source>
</reference>
<organism evidence="4 5">
    <name type="scientific">Butyrivibrio fibrisolvens</name>
    <dbReference type="NCBI Taxonomy" id="831"/>
    <lineage>
        <taxon>Bacteria</taxon>
        <taxon>Bacillati</taxon>
        <taxon>Bacillota</taxon>
        <taxon>Clostridia</taxon>
        <taxon>Lachnospirales</taxon>
        <taxon>Lachnospiraceae</taxon>
        <taxon>Butyrivibrio</taxon>
    </lineage>
</organism>
<dbReference type="RefSeq" id="WP_110074188.1">
    <property type="nucleotide sequence ID" value="NZ_CM009896.1"/>
</dbReference>
<dbReference type="InterPro" id="IPR013154">
    <property type="entry name" value="ADH-like_N"/>
</dbReference>
<dbReference type="GO" id="GO:0016491">
    <property type="term" value="F:oxidoreductase activity"/>
    <property type="evidence" value="ECO:0007669"/>
    <property type="project" value="UniProtKB-KW"/>
</dbReference>
<dbReference type="InterPro" id="IPR050129">
    <property type="entry name" value="Zn_alcohol_dh"/>
</dbReference>
<dbReference type="InterPro" id="IPR036291">
    <property type="entry name" value="NAD(P)-bd_dom_sf"/>
</dbReference>
<dbReference type="Gene3D" id="3.40.50.720">
    <property type="entry name" value="NAD(P)-binding Rossmann-like Domain"/>
    <property type="match status" value="1"/>
</dbReference>